<dbReference type="Pfam" id="PF08495">
    <property type="entry name" value="FIST"/>
    <property type="match status" value="1"/>
</dbReference>
<dbReference type="RefSeq" id="WP_216033062.1">
    <property type="nucleotide sequence ID" value="NZ_JAHKNG010000013.1"/>
</dbReference>
<dbReference type="Proteomes" id="UP001166191">
    <property type="component" value="Unassembled WGS sequence"/>
</dbReference>
<protein>
    <submittedName>
        <fullName evidence="3">FIST C-terminal domain-containing protein</fullName>
    </submittedName>
</protein>
<comment type="caution">
    <text evidence="3">The sequence shown here is derived from an EMBL/GenBank/DDBJ whole genome shotgun (WGS) entry which is preliminary data.</text>
</comment>
<feature type="domain" description="FIST" evidence="1">
    <location>
        <begin position="45"/>
        <end position="245"/>
    </location>
</feature>
<evidence type="ECO:0000313" key="4">
    <source>
        <dbReference type="Proteomes" id="UP001166191"/>
    </source>
</evidence>
<name>A0ABS6AJI0_9RHOB</name>
<dbReference type="Pfam" id="PF10442">
    <property type="entry name" value="FIST_C"/>
    <property type="match status" value="1"/>
</dbReference>
<dbReference type="InterPro" id="IPR013702">
    <property type="entry name" value="FIST_domain_N"/>
</dbReference>
<evidence type="ECO:0000259" key="1">
    <source>
        <dbReference type="SMART" id="SM00897"/>
    </source>
</evidence>
<keyword evidence="4" id="KW-1185">Reference proteome</keyword>
<evidence type="ECO:0000313" key="3">
    <source>
        <dbReference type="EMBL" id="MBU3030386.1"/>
    </source>
</evidence>
<dbReference type="SMART" id="SM00897">
    <property type="entry name" value="FIST"/>
    <property type="match status" value="1"/>
</dbReference>
<accession>A0ABS6AJI0</accession>
<gene>
    <name evidence="3" type="ORF">KNW02_09670</name>
</gene>
<dbReference type="PANTHER" id="PTHR40252:SF2">
    <property type="entry name" value="BLR0328 PROTEIN"/>
    <property type="match status" value="1"/>
</dbReference>
<dbReference type="PANTHER" id="PTHR40252">
    <property type="entry name" value="BLR0328 PROTEIN"/>
    <property type="match status" value="1"/>
</dbReference>
<dbReference type="InterPro" id="IPR019494">
    <property type="entry name" value="FIST_C"/>
</dbReference>
<organism evidence="3 4">
    <name type="scientific">Paracoccus marinaquae</name>
    <dbReference type="NCBI Taxonomy" id="2841926"/>
    <lineage>
        <taxon>Bacteria</taxon>
        <taxon>Pseudomonadati</taxon>
        <taxon>Pseudomonadota</taxon>
        <taxon>Alphaproteobacteria</taxon>
        <taxon>Rhodobacterales</taxon>
        <taxon>Paracoccaceae</taxon>
        <taxon>Paracoccus</taxon>
    </lineage>
</organism>
<dbReference type="SMART" id="SM01204">
    <property type="entry name" value="FIST_C"/>
    <property type="match status" value="1"/>
</dbReference>
<feature type="domain" description="FIST C-domain" evidence="2">
    <location>
        <begin position="246"/>
        <end position="375"/>
    </location>
</feature>
<dbReference type="EMBL" id="JAHKNG010000013">
    <property type="protein sequence ID" value="MBU3030386.1"/>
    <property type="molecule type" value="Genomic_DNA"/>
</dbReference>
<sequence length="394" mass="41823">MQEDILNPSLTGFPPNLSTTAPVRASVFADDPDPAFALSGILGAGPFALVLLFTAASTDLPALLRRARELLPATEIAGCSTGGELCEEGYADGRIVAIGFPAASFAAETILIDPVDTVDSRVVVAQLQRARQSLHRRAGDFAHELGILMVDGLSGREEHLIASLAGGLGPVPVVGGSAGDGRTYRRTQVFVAGAIHDRAAVLCLLRVGTPLKTFSFDCTRPSRTQMVVTSADPQSRAVLRINDEPAAPEYARLAGVPLESLGPEVFATRPVLVRAGGRHHVRSIQHVGADGALVFFGAIAEGMVLTLSEQSDIAAHLDEALKGLKQEGDPSLVLAFDCLFRRIDAESRQKSREVSQILRENKVAGFSTYGEQFGAMHVNQTFTGVAFYDPAEAR</sequence>
<reference evidence="3" key="1">
    <citation type="submission" date="2021-06" db="EMBL/GenBank/DDBJ databases">
        <title>Paracoccus bacterium XHP0099 sp. nov., isolated from the surface waters of the Yellow Sea.</title>
        <authorList>
            <person name="Xue H."/>
            <person name="Zhang D."/>
        </authorList>
    </citation>
    <scope>NUCLEOTIDE SEQUENCE</scope>
    <source>
        <strain evidence="3">XHP0099</strain>
    </source>
</reference>
<proteinExistence type="predicted"/>
<evidence type="ECO:0000259" key="2">
    <source>
        <dbReference type="SMART" id="SM01204"/>
    </source>
</evidence>